<protein>
    <recommendedName>
        <fullName evidence="1">HTH cro/C1-type domain-containing protein</fullName>
    </recommendedName>
</protein>
<feature type="domain" description="HTH cro/C1-type" evidence="1">
    <location>
        <begin position="39"/>
        <end position="74"/>
    </location>
</feature>
<proteinExistence type="predicted"/>
<keyword evidence="3" id="KW-1185">Reference proteome</keyword>
<gene>
    <name evidence="2" type="ORF">GCM10022252_76500</name>
</gene>
<accession>A0ABP8BL94</accession>
<organism evidence="2 3">
    <name type="scientific">Streptosporangium oxazolinicum</name>
    <dbReference type="NCBI Taxonomy" id="909287"/>
    <lineage>
        <taxon>Bacteria</taxon>
        <taxon>Bacillati</taxon>
        <taxon>Actinomycetota</taxon>
        <taxon>Actinomycetes</taxon>
        <taxon>Streptosporangiales</taxon>
        <taxon>Streptosporangiaceae</taxon>
        <taxon>Streptosporangium</taxon>
    </lineage>
</organism>
<dbReference type="InterPro" id="IPR010982">
    <property type="entry name" value="Lambda_DNA-bd_dom_sf"/>
</dbReference>
<dbReference type="RefSeq" id="WP_344923234.1">
    <property type="nucleotide sequence ID" value="NZ_BAABAQ010000020.1"/>
</dbReference>
<dbReference type="Proteomes" id="UP001501251">
    <property type="component" value="Unassembled WGS sequence"/>
</dbReference>
<dbReference type="InterPro" id="IPR001387">
    <property type="entry name" value="Cro/C1-type_HTH"/>
</dbReference>
<evidence type="ECO:0000259" key="1">
    <source>
        <dbReference type="PROSITE" id="PS50943"/>
    </source>
</evidence>
<sequence>MSLSARLTFLFQHVLNPADGKPFSIREVSAAITAAGEPITAAYLSLISTGSRTTVSLEKALGIAQFFGVPVQYLRAGADEAQMAYVARLEAQLVLLADAVRAGQIPERLRHLFATLKNLETGQPYSPGEASAAIAAAGTPITEQALAELVSGERRWALLNEVTGIARLFGVPVEYLIGDEEIRERVESQLALLTAMKDQQIQQIALRAAGLDDSARRRIAHVIEREHGERPNQA</sequence>
<dbReference type="PROSITE" id="PS50943">
    <property type="entry name" value="HTH_CROC1"/>
    <property type="match status" value="1"/>
</dbReference>
<evidence type="ECO:0000313" key="3">
    <source>
        <dbReference type="Proteomes" id="UP001501251"/>
    </source>
</evidence>
<comment type="caution">
    <text evidence="2">The sequence shown here is derived from an EMBL/GenBank/DDBJ whole genome shotgun (WGS) entry which is preliminary data.</text>
</comment>
<evidence type="ECO:0000313" key="2">
    <source>
        <dbReference type="EMBL" id="GAA4209667.1"/>
    </source>
</evidence>
<dbReference type="EMBL" id="BAABAQ010000020">
    <property type="protein sequence ID" value="GAA4209667.1"/>
    <property type="molecule type" value="Genomic_DNA"/>
</dbReference>
<name>A0ABP8BL94_9ACTN</name>
<dbReference type="Gene3D" id="1.10.260.40">
    <property type="entry name" value="lambda repressor-like DNA-binding domains"/>
    <property type="match status" value="2"/>
</dbReference>
<reference evidence="3" key="1">
    <citation type="journal article" date="2019" name="Int. J. Syst. Evol. Microbiol.">
        <title>The Global Catalogue of Microorganisms (GCM) 10K type strain sequencing project: providing services to taxonomists for standard genome sequencing and annotation.</title>
        <authorList>
            <consortium name="The Broad Institute Genomics Platform"/>
            <consortium name="The Broad Institute Genome Sequencing Center for Infectious Disease"/>
            <person name="Wu L."/>
            <person name="Ma J."/>
        </authorList>
    </citation>
    <scope>NUCLEOTIDE SEQUENCE [LARGE SCALE GENOMIC DNA]</scope>
    <source>
        <strain evidence="3">JCM 17388</strain>
    </source>
</reference>